<dbReference type="EMBL" id="KN562175">
    <property type="protein sequence ID" value="KHJ85912.1"/>
    <property type="molecule type" value="Genomic_DNA"/>
</dbReference>
<reference evidence="2 3" key="1">
    <citation type="submission" date="2014-03" db="EMBL/GenBank/DDBJ databases">
        <title>Draft genome of the hookworm Oesophagostomum dentatum.</title>
        <authorList>
            <person name="Mitreva M."/>
        </authorList>
    </citation>
    <scope>NUCLEOTIDE SEQUENCE [LARGE SCALE GENOMIC DNA]</scope>
    <source>
        <strain evidence="2 3">OD-Hann</strain>
    </source>
</reference>
<evidence type="ECO:0000313" key="2">
    <source>
        <dbReference type="EMBL" id="KHJ85912.1"/>
    </source>
</evidence>
<sequence length="39" mass="4288">MAIFHICGINCSFLCCGFFVQLYRVSCCSPTHPSCSKLA</sequence>
<protein>
    <submittedName>
        <fullName evidence="2">Uncharacterized protein</fullName>
    </submittedName>
</protein>
<keyword evidence="3" id="KW-1185">Reference proteome</keyword>
<feature type="chain" id="PRO_5002081703" evidence="1">
    <location>
        <begin position="18"/>
        <end position="39"/>
    </location>
</feature>
<accession>A0A0B1SQV8</accession>
<name>A0A0B1SQV8_OESDE</name>
<dbReference type="Proteomes" id="UP000053660">
    <property type="component" value="Unassembled WGS sequence"/>
</dbReference>
<evidence type="ECO:0000313" key="3">
    <source>
        <dbReference type="Proteomes" id="UP000053660"/>
    </source>
</evidence>
<evidence type="ECO:0000256" key="1">
    <source>
        <dbReference type="SAM" id="SignalP"/>
    </source>
</evidence>
<keyword evidence="1" id="KW-0732">Signal</keyword>
<dbReference type="AlphaFoldDB" id="A0A0B1SQV8"/>
<gene>
    <name evidence="2" type="ORF">OESDEN_14350</name>
</gene>
<proteinExistence type="predicted"/>
<feature type="signal peptide" evidence="1">
    <location>
        <begin position="1"/>
        <end position="17"/>
    </location>
</feature>
<organism evidence="2 3">
    <name type="scientific">Oesophagostomum dentatum</name>
    <name type="common">Nodular worm</name>
    <dbReference type="NCBI Taxonomy" id="61180"/>
    <lineage>
        <taxon>Eukaryota</taxon>
        <taxon>Metazoa</taxon>
        <taxon>Ecdysozoa</taxon>
        <taxon>Nematoda</taxon>
        <taxon>Chromadorea</taxon>
        <taxon>Rhabditida</taxon>
        <taxon>Rhabditina</taxon>
        <taxon>Rhabditomorpha</taxon>
        <taxon>Strongyloidea</taxon>
        <taxon>Strongylidae</taxon>
        <taxon>Oesophagostomum</taxon>
    </lineage>
</organism>